<protein>
    <submittedName>
        <fullName evidence="2">Uncharacterized protein</fullName>
    </submittedName>
</protein>
<dbReference type="EMBL" id="JACMSC010000011">
    <property type="protein sequence ID" value="KAG6501992.1"/>
    <property type="molecule type" value="Genomic_DNA"/>
</dbReference>
<accession>A0A8J5GJC4</accession>
<comment type="caution">
    <text evidence="2">The sequence shown here is derived from an EMBL/GenBank/DDBJ whole genome shotgun (WGS) entry which is preliminary data.</text>
</comment>
<name>A0A8J5GJC4_ZINOF</name>
<dbReference type="AlphaFoldDB" id="A0A8J5GJC4"/>
<reference evidence="2 3" key="1">
    <citation type="submission" date="2020-08" db="EMBL/GenBank/DDBJ databases">
        <title>Plant Genome Project.</title>
        <authorList>
            <person name="Zhang R.-G."/>
        </authorList>
    </citation>
    <scope>NUCLEOTIDE SEQUENCE [LARGE SCALE GENOMIC DNA]</scope>
    <source>
        <tissue evidence="2">Rhizome</tissue>
    </source>
</reference>
<feature type="chain" id="PRO_5035319407" evidence="1">
    <location>
        <begin position="22"/>
        <end position="192"/>
    </location>
</feature>
<keyword evidence="1" id="KW-0732">Signal</keyword>
<gene>
    <name evidence="2" type="ORF">ZIOFF_041879</name>
</gene>
<sequence length="192" mass="21187">MATKVCLLLCIAMLLSLVVQGQDKSSPAPIAQPGNPLAPTPQPIKFPMVIDKSLWSHSRKPPASRVLGSLLRAVLGDGVQEAVPVLLPKVLRQVPVRAAGNLRQQAVLSLLQQLEDQERRPQMPLKLNNLNMYAQSPANINVAHPAFEFSVIMSPFFVFYLENCYPCKMRNYHRAIGDLGDVAHATLESISW</sequence>
<evidence type="ECO:0000256" key="1">
    <source>
        <dbReference type="SAM" id="SignalP"/>
    </source>
</evidence>
<organism evidence="2 3">
    <name type="scientific">Zingiber officinale</name>
    <name type="common">Ginger</name>
    <name type="synonym">Amomum zingiber</name>
    <dbReference type="NCBI Taxonomy" id="94328"/>
    <lineage>
        <taxon>Eukaryota</taxon>
        <taxon>Viridiplantae</taxon>
        <taxon>Streptophyta</taxon>
        <taxon>Embryophyta</taxon>
        <taxon>Tracheophyta</taxon>
        <taxon>Spermatophyta</taxon>
        <taxon>Magnoliopsida</taxon>
        <taxon>Liliopsida</taxon>
        <taxon>Zingiberales</taxon>
        <taxon>Zingiberaceae</taxon>
        <taxon>Zingiber</taxon>
    </lineage>
</organism>
<dbReference type="Proteomes" id="UP000734854">
    <property type="component" value="Unassembled WGS sequence"/>
</dbReference>
<evidence type="ECO:0000313" key="2">
    <source>
        <dbReference type="EMBL" id="KAG6501992.1"/>
    </source>
</evidence>
<keyword evidence="3" id="KW-1185">Reference proteome</keyword>
<evidence type="ECO:0000313" key="3">
    <source>
        <dbReference type="Proteomes" id="UP000734854"/>
    </source>
</evidence>
<proteinExistence type="predicted"/>
<feature type="signal peptide" evidence="1">
    <location>
        <begin position="1"/>
        <end position="21"/>
    </location>
</feature>